<feature type="domain" description="Shq1 C-terminal" evidence="3">
    <location>
        <begin position="38"/>
        <end position="152"/>
    </location>
</feature>
<dbReference type="GO" id="GO:0051082">
    <property type="term" value="F:unfolded protein binding"/>
    <property type="evidence" value="ECO:0007669"/>
    <property type="project" value="TreeGrafter"/>
</dbReference>
<evidence type="ECO:0000313" key="4">
    <source>
        <dbReference type="EMBL" id="EJW83572.1"/>
    </source>
</evidence>
<dbReference type="InterPro" id="IPR007009">
    <property type="entry name" value="Shq1_C"/>
</dbReference>
<sequence>MDCLRHDQSKFNADHYIADQFEKNPLLDECLQFEYPETAFDLSFKSRDHLKDLPRKLFPKYSSDLEKTIALSLIDIIFAYLYDMRTTCGEHSSESGWTITKLSPSLSYLVRWKSVKESVLGAVRRSLCFPLYRHWDLSIKVLDDLKFLLSKDLEEVELEAKLLTLHIDTGNCDPEDSDDDSSEVNIRETNQIVDSCT</sequence>
<dbReference type="PANTHER" id="PTHR12967">
    <property type="entry name" value="PROTEIN SHQ1 HOMOLOG"/>
    <property type="match status" value="1"/>
</dbReference>
<proteinExistence type="inferred from homology"/>
<evidence type="ECO:0000256" key="1">
    <source>
        <dbReference type="ARBA" id="ARBA00005607"/>
    </source>
</evidence>
<dbReference type="PANTHER" id="PTHR12967:SF0">
    <property type="entry name" value="PROTEIN SHQ1 HOMOLOG"/>
    <property type="match status" value="1"/>
</dbReference>
<name>J9F2A7_WUCBA</name>
<dbReference type="GO" id="GO:0005654">
    <property type="term" value="C:nucleoplasm"/>
    <property type="evidence" value="ECO:0007669"/>
    <property type="project" value="TreeGrafter"/>
</dbReference>
<comment type="similarity">
    <text evidence="1">Belongs to the SHQ1 family.</text>
</comment>
<accession>J9F2A7</accession>
<evidence type="ECO:0000259" key="3">
    <source>
        <dbReference type="Pfam" id="PF04925"/>
    </source>
</evidence>
<reference evidence="5" key="1">
    <citation type="submission" date="2012-08" db="EMBL/GenBank/DDBJ databases">
        <title>The Genome Sequence of Wuchereria bancrofti.</title>
        <authorList>
            <person name="Nutman T.B."/>
            <person name="Fink D.L."/>
            <person name="Russ C."/>
            <person name="Young S."/>
            <person name="Zeng Q."/>
            <person name="Koehrsen M."/>
            <person name="Alvarado L."/>
            <person name="Berlin A."/>
            <person name="Chapman S.B."/>
            <person name="Chen Z."/>
            <person name="Freedman E."/>
            <person name="Gellesch M."/>
            <person name="Goldberg J."/>
            <person name="Griggs A."/>
            <person name="Gujja S."/>
            <person name="Heilman E.R."/>
            <person name="Heiman D."/>
            <person name="Hepburn T."/>
            <person name="Howarth C."/>
            <person name="Jen D."/>
            <person name="Larson L."/>
            <person name="Lewis B."/>
            <person name="Mehta T."/>
            <person name="Park D."/>
            <person name="Pearson M."/>
            <person name="Roberts A."/>
            <person name="Saif S."/>
            <person name="Shea T."/>
            <person name="Shenoy N."/>
            <person name="Sisk P."/>
            <person name="Stolte C."/>
            <person name="Sykes S."/>
            <person name="Walk T."/>
            <person name="White J."/>
            <person name="Yandava C."/>
            <person name="Haas B."/>
            <person name="Henn M.R."/>
            <person name="Nusbaum C."/>
            <person name="Birren B."/>
        </authorList>
    </citation>
    <scope>NUCLEOTIDE SEQUENCE [LARGE SCALE GENOMIC DNA]</scope>
    <source>
        <strain evidence="5">NA</strain>
    </source>
</reference>
<gene>
    <name evidence="4" type="ORF">WUBG_05518</name>
</gene>
<dbReference type="GO" id="GO:0005737">
    <property type="term" value="C:cytoplasm"/>
    <property type="evidence" value="ECO:0007669"/>
    <property type="project" value="TreeGrafter"/>
</dbReference>
<evidence type="ECO:0000313" key="5">
    <source>
        <dbReference type="Proteomes" id="UP000004810"/>
    </source>
</evidence>
<protein>
    <recommendedName>
        <fullName evidence="2">Protein SHQ1 homolog</fullName>
    </recommendedName>
</protein>
<dbReference type="Pfam" id="PF04925">
    <property type="entry name" value="SHQ1"/>
    <property type="match status" value="1"/>
</dbReference>
<dbReference type="EMBL" id="ADBV01002118">
    <property type="protein sequence ID" value="EJW83572.1"/>
    <property type="molecule type" value="Genomic_DNA"/>
</dbReference>
<dbReference type="GO" id="GO:0000493">
    <property type="term" value="P:box H/ACA snoRNP assembly"/>
    <property type="evidence" value="ECO:0007669"/>
    <property type="project" value="InterPro"/>
</dbReference>
<dbReference type="AlphaFoldDB" id="J9F2A7"/>
<dbReference type="Proteomes" id="UP000004810">
    <property type="component" value="Unassembled WGS sequence"/>
</dbReference>
<evidence type="ECO:0000256" key="2">
    <source>
        <dbReference type="ARBA" id="ARBA00013750"/>
    </source>
</evidence>
<dbReference type="InterPro" id="IPR039742">
    <property type="entry name" value="Shq1"/>
</dbReference>
<comment type="caution">
    <text evidence="4">The sequence shown here is derived from an EMBL/GenBank/DDBJ whole genome shotgun (WGS) entry which is preliminary data.</text>
</comment>
<organism evidence="4 5">
    <name type="scientific">Wuchereria bancrofti</name>
    <dbReference type="NCBI Taxonomy" id="6293"/>
    <lineage>
        <taxon>Eukaryota</taxon>
        <taxon>Metazoa</taxon>
        <taxon>Ecdysozoa</taxon>
        <taxon>Nematoda</taxon>
        <taxon>Chromadorea</taxon>
        <taxon>Rhabditida</taxon>
        <taxon>Spirurina</taxon>
        <taxon>Spiruromorpha</taxon>
        <taxon>Filarioidea</taxon>
        <taxon>Onchocercidae</taxon>
        <taxon>Wuchereria</taxon>
    </lineage>
</organism>